<name>A0AAD8CMX7_ACIOX</name>
<evidence type="ECO:0000313" key="2">
    <source>
        <dbReference type="EMBL" id="KAK1154593.1"/>
    </source>
</evidence>
<reference evidence="1" key="1">
    <citation type="submission" date="2022-02" db="EMBL/GenBank/DDBJ databases">
        <title>Atlantic sturgeon de novo genome assembly.</title>
        <authorList>
            <person name="Stock M."/>
            <person name="Klopp C."/>
            <person name="Guiguen Y."/>
            <person name="Cabau C."/>
            <person name="Parinello H."/>
            <person name="Santidrian Yebra-Pimentel E."/>
            <person name="Kuhl H."/>
            <person name="Dirks R.P."/>
            <person name="Guessner J."/>
            <person name="Wuertz S."/>
            <person name="Du K."/>
            <person name="Schartl M."/>
        </authorList>
    </citation>
    <scope>NUCLEOTIDE SEQUENCE</scope>
    <source>
        <strain evidence="1">STURGEONOMICS-FGT-2020</strain>
        <tissue evidence="1">Whole blood</tissue>
    </source>
</reference>
<dbReference type="EMBL" id="JAGXEW010000035">
    <property type="protein sequence ID" value="KAK1154593.1"/>
    <property type="molecule type" value="Genomic_DNA"/>
</dbReference>
<sequence length="67" mass="7351">MDIWSACISQATRQQQLWGICIAECSCIDKEHQARKSESGSWSCDETIRHGQSYAGCGAASITKKSL</sequence>
<accession>A0AAD8CMX7</accession>
<proteinExistence type="predicted"/>
<keyword evidence="3" id="KW-1185">Reference proteome</keyword>
<gene>
    <name evidence="1" type="ORF">AOXY_G28567</name>
    <name evidence="2" type="ORF">AOXY_G28579</name>
</gene>
<dbReference type="Proteomes" id="UP001230051">
    <property type="component" value="Unassembled WGS sequence"/>
</dbReference>
<protein>
    <submittedName>
        <fullName evidence="1">Uncharacterized protein</fullName>
    </submittedName>
</protein>
<comment type="caution">
    <text evidence="1">The sequence shown here is derived from an EMBL/GenBank/DDBJ whole genome shotgun (WGS) entry which is preliminary data.</text>
</comment>
<evidence type="ECO:0000313" key="1">
    <source>
        <dbReference type="EMBL" id="KAK1154587.1"/>
    </source>
</evidence>
<evidence type="ECO:0000313" key="3">
    <source>
        <dbReference type="Proteomes" id="UP001230051"/>
    </source>
</evidence>
<dbReference type="EMBL" id="JAGXEW010000035">
    <property type="protein sequence ID" value="KAK1154587.1"/>
    <property type="molecule type" value="Genomic_DNA"/>
</dbReference>
<dbReference type="AlphaFoldDB" id="A0AAD8CMX7"/>
<organism evidence="1 3">
    <name type="scientific">Acipenser oxyrinchus oxyrinchus</name>
    <dbReference type="NCBI Taxonomy" id="40147"/>
    <lineage>
        <taxon>Eukaryota</taxon>
        <taxon>Metazoa</taxon>
        <taxon>Chordata</taxon>
        <taxon>Craniata</taxon>
        <taxon>Vertebrata</taxon>
        <taxon>Euteleostomi</taxon>
        <taxon>Actinopterygii</taxon>
        <taxon>Chondrostei</taxon>
        <taxon>Acipenseriformes</taxon>
        <taxon>Acipenseridae</taxon>
        <taxon>Acipenser</taxon>
    </lineage>
</organism>